<evidence type="ECO:0000256" key="2">
    <source>
        <dbReference type="ARBA" id="ARBA00009178"/>
    </source>
</evidence>
<evidence type="ECO:0000256" key="4">
    <source>
        <dbReference type="ARBA" id="ARBA00022702"/>
    </source>
</evidence>
<evidence type="ECO:0000313" key="9">
    <source>
        <dbReference type="Proteomes" id="UP000215914"/>
    </source>
</evidence>
<accession>A0A9K3E0L3</accession>
<dbReference type="GO" id="GO:0005179">
    <property type="term" value="F:hormone activity"/>
    <property type="evidence" value="ECO:0007669"/>
    <property type="project" value="UniProtKB-KW"/>
</dbReference>
<sequence length="161" mass="18356">MHILLNNTTVSDNISNLFLILKLTFIVHKSQHYFHQQTNTNFFQKMATHGSRNTILINFLTCVILLLSIIFMMMNHCEGSLSSSRKYADECNGTMAECPMLVEEDEEFLMDTEEHRRILAETNTISYDSLQSANAACGGNCEGLYNVKKVRGCLRIYGCRD</sequence>
<keyword evidence="5" id="KW-0732">Signal</keyword>
<evidence type="ECO:0000313" key="8">
    <source>
        <dbReference type="EMBL" id="KAF5763733.1"/>
    </source>
</evidence>
<protein>
    <submittedName>
        <fullName evidence="8">Rapid ALkalinization Factor</fullName>
    </submittedName>
</protein>
<name>A0A9K3E0L3_HELAN</name>
<reference evidence="8" key="1">
    <citation type="journal article" date="2017" name="Nature">
        <title>The sunflower genome provides insights into oil metabolism, flowering and Asterid evolution.</title>
        <authorList>
            <person name="Badouin H."/>
            <person name="Gouzy J."/>
            <person name="Grassa C.J."/>
            <person name="Murat F."/>
            <person name="Staton S.E."/>
            <person name="Cottret L."/>
            <person name="Lelandais-Briere C."/>
            <person name="Owens G.L."/>
            <person name="Carrere S."/>
            <person name="Mayjonade B."/>
            <person name="Legrand L."/>
            <person name="Gill N."/>
            <person name="Kane N.C."/>
            <person name="Bowers J.E."/>
            <person name="Hubner S."/>
            <person name="Bellec A."/>
            <person name="Berard A."/>
            <person name="Berges H."/>
            <person name="Blanchet N."/>
            <person name="Boniface M.C."/>
            <person name="Brunel D."/>
            <person name="Catrice O."/>
            <person name="Chaidir N."/>
            <person name="Claudel C."/>
            <person name="Donnadieu C."/>
            <person name="Faraut T."/>
            <person name="Fievet G."/>
            <person name="Helmstetter N."/>
            <person name="King M."/>
            <person name="Knapp S.J."/>
            <person name="Lai Z."/>
            <person name="Le Paslier M.C."/>
            <person name="Lippi Y."/>
            <person name="Lorenzon L."/>
            <person name="Mandel J.R."/>
            <person name="Marage G."/>
            <person name="Marchand G."/>
            <person name="Marquand E."/>
            <person name="Bret-Mestries E."/>
            <person name="Morien E."/>
            <person name="Nambeesan S."/>
            <person name="Nguyen T."/>
            <person name="Pegot-Espagnet P."/>
            <person name="Pouilly N."/>
            <person name="Raftis F."/>
            <person name="Sallet E."/>
            <person name="Schiex T."/>
            <person name="Thomas J."/>
            <person name="Vandecasteele C."/>
            <person name="Vares D."/>
            <person name="Vear F."/>
            <person name="Vautrin S."/>
            <person name="Crespi M."/>
            <person name="Mangin B."/>
            <person name="Burke J.M."/>
            <person name="Salse J."/>
            <person name="Munos S."/>
            <person name="Vincourt P."/>
            <person name="Rieseberg L.H."/>
            <person name="Langlade N.B."/>
        </authorList>
    </citation>
    <scope>NUCLEOTIDE SEQUENCE</scope>
    <source>
        <tissue evidence="8">Leaves</tissue>
    </source>
</reference>
<reference evidence="8" key="2">
    <citation type="submission" date="2020-06" db="EMBL/GenBank/DDBJ databases">
        <title>Helianthus annuus Genome sequencing and assembly Release 2.</title>
        <authorList>
            <person name="Gouzy J."/>
            <person name="Langlade N."/>
            <person name="Munos S."/>
        </authorList>
    </citation>
    <scope>NUCLEOTIDE SEQUENCE</scope>
    <source>
        <tissue evidence="8">Leaves</tissue>
    </source>
</reference>
<evidence type="ECO:0000256" key="5">
    <source>
        <dbReference type="ARBA" id="ARBA00022729"/>
    </source>
</evidence>
<evidence type="ECO:0000256" key="6">
    <source>
        <dbReference type="ARBA" id="ARBA00023157"/>
    </source>
</evidence>
<evidence type="ECO:0000256" key="7">
    <source>
        <dbReference type="SAM" id="Phobius"/>
    </source>
</evidence>
<dbReference type="PANTHER" id="PTHR33136:SF4">
    <property type="entry name" value="PROTEIN RALF-LIKE 32"/>
    <property type="match status" value="1"/>
</dbReference>
<dbReference type="GO" id="GO:0005576">
    <property type="term" value="C:extracellular region"/>
    <property type="evidence" value="ECO:0007669"/>
    <property type="project" value="UniProtKB-SubCell"/>
</dbReference>
<feature type="transmembrane region" description="Helical" evidence="7">
    <location>
        <begin position="55"/>
        <end position="74"/>
    </location>
</feature>
<keyword evidence="7" id="KW-0812">Transmembrane</keyword>
<evidence type="ECO:0000256" key="1">
    <source>
        <dbReference type="ARBA" id="ARBA00004613"/>
    </source>
</evidence>
<keyword evidence="9" id="KW-1185">Reference proteome</keyword>
<dbReference type="InterPro" id="IPR008801">
    <property type="entry name" value="RALF"/>
</dbReference>
<keyword evidence="3" id="KW-0964">Secreted</keyword>
<comment type="caution">
    <text evidence="8">The sequence shown here is derived from an EMBL/GenBank/DDBJ whole genome shotgun (WGS) entry which is preliminary data.</text>
</comment>
<dbReference type="PANTHER" id="PTHR33136">
    <property type="entry name" value="RAPID ALKALINIZATION FACTOR-LIKE"/>
    <property type="match status" value="1"/>
</dbReference>
<dbReference type="Pfam" id="PF05498">
    <property type="entry name" value="RALF"/>
    <property type="match status" value="1"/>
</dbReference>
<dbReference type="Proteomes" id="UP000215914">
    <property type="component" value="Unassembled WGS sequence"/>
</dbReference>
<comment type="similarity">
    <text evidence="2">Belongs to the plant rapid alkalinization factor (RALF) family.</text>
</comment>
<evidence type="ECO:0000256" key="3">
    <source>
        <dbReference type="ARBA" id="ARBA00022525"/>
    </source>
</evidence>
<keyword evidence="6" id="KW-1015">Disulfide bond</keyword>
<keyword evidence="7" id="KW-0472">Membrane</keyword>
<dbReference type="AlphaFoldDB" id="A0A9K3E0L3"/>
<comment type="subcellular location">
    <subcellularLocation>
        <location evidence="1">Secreted</location>
    </subcellularLocation>
</comment>
<keyword evidence="7" id="KW-1133">Transmembrane helix</keyword>
<proteinExistence type="inferred from homology"/>
<keyword evidence="4" id="KW-0372">Hormone</keyword>
<gene>
    <name evidence="8" type="ORF">HanXRQr2_Chr15g0683821</name>
</gene>
<dbReference type="EMBL" id="MNCJ02000330">
    <property type="protein sequence ID" value="KAF5763733.1"/>
    <property type="molecule type" value="Genomic_DNA"/>
</dbReference>
<organism evidence="8 9">
    <name type="scientific">Helianthus annuus</name>
    <name type="common">Common sunflower</name>
    <dbReference type="NCBI Taxonomy" id="4232"/>
    <lineage>
        <taxon>Eukaryota</taxon>
        <taxon>Viridiplantae</taxon>
        <taxon>Streptophyta</taxon>
        <taxon>Embryophyta</taxon>
        <taxon>Tracheophyta</taxon>
        <taxon>Spermatophyta</taxon>
        <taxon>Magnoliopsida</taxon>
        <taxon>eudicotyledons</taxon>
        <taxon>Gunneridae</taxon>
        <taxon>Pentapetalae</taxon>
        <taxon>asterids</taxon>
        <taxon>campanulids</taxon>
        <taxon>Asterales</taxon>
        <taxon>Asteraceae</taxon>
        <taxon>Asteroideae</taxon>
        <taxon>Heliantheae alliance</taxon>
        <taxon>Heliantheae</taxon>
        <taxon>Helianthus</taxon>
    </lineage>
</organism>
<dbReference type="Gramene" id="mRNA:HanXRQr2_Chr15g0683821">
    <property type="protein sequence ID" value="CDS:HanXRQr2_Chr15g0683821.1"/>
    <property type="gene ID" value="HanXRQr2_Chr15g0683821"/>
</dbReference>